<reference evidence="1" key="1">
    <citation type="journal article" date="2020" name="Nature">
        <title>Giant virus diversity and host interactions through global metagenomics.</title>
        <authorList>
            <person name="Schulz F."/>
            <person name="Roux S."/>
            <person name="Paez-Espino D."/>
            <person name="Jungbluth S."/>
            <person name="Walsh D.A."/>
            <person name="Denef V.J."/>
            <person name="McMahon K.D."/>
            <person name="Konstantinidis K.T."/>
            <person name="Eloe-Fadrosh E.A."/>
            <person name="Kyrpides N.C."/>
            <person name="Woyke T."/>
        </authorList>
    </citation>
    <scope>NUCLEOTIDE SEQUENCE</scope>
    <source>
        <strain evidence="1">GVMAG-M-3300009187-29</strain>
    </source>
</reference>
<dbReference type="EMBL" id="MN739053">
    <property type="protein sequence ID" value="QHS86300.1"/>
    <property type="molecule type" value="Genomic_DNA"/>
</dbReference>
<protein>
    <submittedName>
        <fullName evidence="1">Uncharacterized protein</fullName>
    </submittedName>
</protein>
<evidence type="ECO:0000313" key="1">
    <source>
        <dbReference type="EMBL" id="QHS86300.1"/>
    </source>
</evidence>
<sequence>MIEVVKCDNITFKGNNNDTSGFSLTCWPRRPISPLDLSLLLMV</sequence>
<name>A0A6C0B2M7_9ZZZZ</name>
<dbReference type="AlphaFoldDB" id="A0A6C0B2M7"/>
<proteinExistence type="predicted"/>
<organism evidence="1">
    <name type="scientific">viral metagenome</name>
    <dbReference type="NCBI Taxonomy" id="1070528"/>
    <lineage>
        <taxon>unclassified sequences</taxon>
        <taxon>metagenomes</taxon>
        <taxon>organismal metagenomes</taxon>
    </lineage>
</organism>
<accession>A0A6C0B2M7</accession>